<evidence type="ECO:0000313" key="6">
    <source>
        <dbReference type="Proteomes" id="UP001327459"/>
    </source>
</evidence>
<dbReference type="Gene3D" id="2.60.120.10">
    <property type="entry name" value="Jelly Rolls"/>
    <property type="match status" value="1"/>
</dbReference>
<evidence type="ECO:0000313" key="5">
    <source>
        <dbReference type="EMBL" id="WQH15486.1"/>
    </source>
</evidence>
<accession>A0ABZ0YU10</accession>
<evidence type="ECO:0000259" key="3">
    <source>
        <dbReference type="PROSITE" id="PS50042"/>
    </source>
</evidence>
<dbReference type="Gene3D" id="3.10.580.10">
    <property type="entry name" value="CBS-domain"/>
    <property type="match status" value="1"/>
</dbReference>
<dbReference type="SUPFAM" id="SSF51206">
    <property type="entry name" value="cAMP-binding domain-like"/>
    <property type="match status" value="1"/>
</dbReference>
<dbReference type="InterPro" id="IPR005105">
    <property type="entry name" value="GlnD_Uridyltrans_N"/>
</dbReference>
<dbReference type="InterPro" id="IPR000595">
    <property type="entry name" value="cNMP-bd_dom"/>
</dbReference>
<dbReference type="EMBL" id="CP140153">
    <property type="protein sequence ID" value="WQH15486.1"/>
    <property type="molecule type" value="Genomic_DNA"/>
</dbReference>
<dbReference type="SUPFAM" id="SSF54631">
    <property type="entry name" value="CBS-domain pair"/>
    <property type="match status" value="1"/>
</dbReference>
<dbReference type="PANTHER" id="PTHR43080">
    <property type="entry name" value="CBS DOMAIN-CONTAINING PROTEIN CBSX3, MITOCHONDRIAL"/>
    <property type="match status" value="1"/>
</dbReference>
<dbReference type="PANTHER" id="PTHR43080:SF2">
    <property type="entry name" value="CBS DOMAIN-CONTAINING PROTEIN"/>
    <property type="match status" value="1"/>
</dbReference>
<dbReference type="SMART" id="SM00116">
    <property type="entry name" value="CBS"/>
    <property type="match status" value="2"/>
</dbReference>
<name>A0ABZ0YU10_9GAMM</name>
<dbReference type="PROSITE" id="PS50042">
    <property type="entry name" value="CNMP_BINDING_3"/>
    <property type="match status" value="1"/>
</dbReference>
<dbReference type="InterPro" id="IPR014710">
    <property type="entry name" value="RmlC-like_jellyroll"/>
</dbReference>
<evidence type="ECO:0000256" key="2">
    <source>
        <dbReference type="PROSITE-ProRule" id="PRU00703"/>
    </source>
</evidence>
<protein>
    <submittedName>
        <fullName evidence="5">DUF294 nucleotidyltransferase-like domain-containing protein</fullName>
    </submittedName>
</protein>
<feature type="domain" description="CBS" evidence="4">
    <location>
        <begin position="234"/>
        <end position="291"/>
    </location>
</feature>
<dbReference type="InterPro" id="IPR000644">
    <property type="entry name" value="CBS_dom"/>
</dbReference>
<sequence length="632" mass="72139">MEAEVQEISEHLRHYPPFDRLDRKWLDQIAARTDVAYYRDGSMIQEYGEPIDTLRYIRSGAVEVYRHNGELYNRIGEGDIFGHTGLLHNRRVRFPVRAIEDTLLYLIPAEVFDQLCEEDDQFADFVELSGPRLQSTVEQNERENDLMVSRVRRLLTRSPVNIEETATVHEAARLMTEHHVSSILLLSRAEPDDERAFAGEEHGHWRLTGILTDQDLRGRVLAAGLSGETPLTEIKHDRLITIQSDESVYEAMLAMLRNNVHHLPVLHRRRPVGVVHLSDIVRYETHSSLYLVSNIFNQGSVKGLSRLMPDVRAAFVRLVDDGATSQMIGQAMSSIGRSLIRRLIELAEAELGPPPVPYCFMVNGSMARNDQTIATDQDNALILDDSFDPEQHDAWFVALAKRVSDGLHACGYPYCNGGIMGTNQKWRQPLSVWRRYFEGWIDQPDPEKLLHSSIFFDLEAVHGEERFVEQLQDLVAQRASQSPLFLAALARNALNRTPPLGFFRTFVMEKDGQHNNSINLKRRGTAPLVDVIRVHALAVGSRSQTSFDRLDDIVRANTLPAGQADKLRYALEFISMVRIRHQAYDLKHHHAPDNNIEPENVSDGERHNLKDAFQVLSNAQKFLRFRYPMPTR</sequence>
<dbReference type="InterPro" id="IPR046342">
    <property type="entry name" value="CBS_dom_sf"/>
</dbReference>
<dbReference type="InterPro" id="IPR051257">
    <property type="entry name" value="Diverse_CBS-Domain"/>
</dbReference>
<proteinExistence type="predicted"/>
<dbReference type="InterPro" id="IPR018821">
    <property type="entry name" value="DUF294_put_nucleoTrafse_sb-bd"/>
</dbReference>
<dbReference type="CDD" id="cd05401">
    <property type="entry name" value="NT_GlnE_GlnD_like"/>
    <property type="match status" value="1"/>
</dbReference>
<keyword evidence="6" id="KW-1185">Reference proteome</keyword>
<evidence type="ECO:0000259" key="4">
    <source>
        <dbReference type="PROSITE" id="PS51371"/>
    </source>
</evidence>
<dbReference type="RefSeq" id="WP_322520514.1">
    <property type="nucleotide sequence ID" value="NZ_CP140153.1"/>
</dbReference>
<organism evidence="5 6">
    <name type="scientific">Guyparkeria halophila</name>
    <dbReference type="NCBI Taxonomy" id="47960"/>
    <lineage>
        <taxon>Bacteria</taxon>
        <taxon>Pseudomonadati</taxon>
        <taxon>Pseudomonadota</taxon>
        <taxon>Gammaproteobacteria</taxon>
        <taxon>Chromatiales</taxon>
        <taxon>Thioalkalibacteraceae</taxon>
        <taxon>Guyparkeria</taxon>
    </lineage>
</organism>
<dbReference type="Pfam" id="PF03445">
    <property type="entry name" value="DUF294"/>
    <property type="match status" value="1"/>
</dbReference>
<dbReference type="CDD" id="cd04587">
    <property type="entry name" value="CBS_pair_CAP-ED_NT_Pol-beta-like_DUF294_assoc"/>
    <property type="match status" value="1"/>
</dbReference>
<gene>
    <name evidence="5" type="ORF">SR882_06860</name>
</gene>
<feature type="domain" description="Cyclic nucleotide-binding" evidence="3">
    <location>
        <begin position="17"/>
        <end position="115"/>
    </location>
</feature>
<keyword evidence="1 2" id="KW-0129">CBS domain</keyword>
<dbReference type="InterPro" id="IPR018490">
    <property type="entry name" value="cNMP-bd_dom_sf"/>
</dbReference>
<feature type="domain" description="CBS" evidence="4">
    <location>
        <begin position="155"/>
        <end position="229"/>
    </location>
</feature>
<dbReference type="Pfam" id="PF00571">
    <property type="entry name" value="CBS"/>
    <property type="match status" value="2"/>
</dbReference>
<dbReference type="PROSITE" id="PS51371">
    <property type="entry name" value="CBS"/>
    <property type="match status" value="2"/>
</dbReference>
<dbReference type="Pfam" id="PF10335">
    <property type="entry name" value="DUF294_C"/>
    <property type="match status" value="1"/>
</dbReference>
<dbReference type="Proteomes" id="UP001327459">
    <property type="component" value="Chromosome"/>
</dbReference>
<dbReference type="SMART" id="SM00100">
    <property type="entry name" value="cNMP"/>
    <property type="match status" value="1"/>
</dbReference>
<dbReference type="Pfam" id="PF00027">
    <property type="entry name" value="cNMP_binding"/>
    <property type="match status" value="1"/>
</dbReference>
<reference evidence="5 6" key="1">
    <citation type="submission" date="2023-11" db="EMBL/GenBank/DDBJ databases">
        <title>MicrobeMod: A computational toolkit for identifying prokaryotic methylation and restriction-modification with nanopore sequencing.</title>
        <authorList>
            <person name="Crits-Christoph A."/>
            <person name="Kang S.C."/>
            <person name="Lee H."/>
            <person name="Ostrov N."/>
        </authorList>
    </citation>
    <scope>NUCLEOTIDE SEQUENCE [LARGE SCALE GENOMIC DNA]</scope>
    <source>
        <strain evidence="5 6">ATCC 49870</strain>
    </source>
</reference>
<dbReference type="CDD" id="cd00038">
    <property type="entry name" value="CAP_ED"/>
    <property type="match status" value="1"/>
</dbReference>
<evidence type="ECO:0000256" key="1">
    <source>
        <dbReference type="ARBA" id="ARBA00023122"/>
    </source>
</evidence>